<proteinExistence type="predicted"/>
<gene>
    <name evidence="1" type="ORF">AOA14_16830</name>
</gene>
<dbReference type="RefSeq" id="WP_062902627.1">
    <property type="nucleotide sequence ID" value="NZ_CP013342.1"/>
</dbReference>
<evidence type="ECO:0000313" key="2">
    <source>
        <dbReference type="Proteomes" id="UP000076234"/>
    </source>
</evidence>
<reference evidence="1 2" key="2">
    <citation type="journal article" date="2016" name="Genome Announc.">
        <title>Complete Genome Sequence of Sphingopyxis terrae Strain 203-1 (NBRC 111660), a Polyethylene Glycol Degrader.</title>
        <authorList>
            <person name="Ohtsubo Y."/>
            <person name="Nonoyama S."/>
            <person name="Nagata Y."/>
            <person name="Numata M."/>
            <person name="Tsuchikane K."/>
            <person name="Hosoyama A."/>
            <person name="Yamazoe A."/>
            <person name="Tsuda M."/>
            <person name="Fujita N."/>
            <person name="Kawai F."/>
        </authorList>
    </citation>
    <scope>NUCLEOTIDE SEQUENCE [LARGE SCALE GENOMIC DNA]</scope>
    <source>
        <strain evidence="1 2">203-1</strain>
    </source>
</reference>
<accession>A0A142W2J1</accession>
<sequence length="111" mass="12300">MFKPNKGIVLEALGELSDKGFQEYYWMGRDQSVVCVPEELCHSILFSSNLALNFKSGRPVFGHWDARIMALAERFCDLVDVTSGDAEAMLAAAEMEQIRAEAQSILDGIKA</sequence>
<reference evidence="2" key="1">
    <citation type="submission" date="2015-11" db="EMBL/GenBank/DDBJ databases">
        <title>Complete genome sequence of a polyethylene glycol-degrading strain Sphingopyxis terrae strain 203-1 (NBRC 15098).</title>
        <authorList>
            <person name="Yoshiyuki O."/>
            <person name="Shouta N."/>
            <person name="Nagata Y."/>
            <person name="Numata M."/>
            <person name="Tsuchikane K."/>
            <person name="Hosoyama A."/>
            <person name="Yamazoe A."/>
            <person name="Tsuda M."/>
            <person name="Fujita N."/>
            <person name="Kawai F."/>
        </authorList>
    </citation>
    <scope>NUCLEOTIDE SEQUENCE [LARGE SCALE GENOMIC DNA]</scope>
    <source>
        <strain evidence="2">203-1</strain>
    </source>
</reference>
<organism evidence="1 2">
    <name type="scientific">Sphingopyxis terrae subsp. terrae NBRC 15098</name>
    <dbReference type="NCBI Taxonomy" id="1219058"/>
    <lineage>
        <taxon>Bacteria</taxon>
        <taxon>Pseudomonadati</taxon>
        <taxon>Pseudomonadota</taxon>
        <taxon>Alphaproteobacteria</taxon>
        <taxon>Sphingomonadales</taxon>
        <taxon>Sphingomonadaceae</taxon>
        <taxon>Sphingopyxis</taxon>
    </lineage>
</organism>
<dbReference type="Proteomes" id="UP000076234">
    <property type="component" value="Chromosome"/>
</dbReference>
<evidence type="ECO:0000313" key="1">
    <source>
        <dbReference type="EMBL" id="AMU96268.1"/>
    </source>
</evidence>
<protein>
    <submittedName>
        <fullName evidence="1">Uncharacterized protein</fullName>
    </submittedName>
</protein>
<dbReference type="EMBL" id="CP013342">
    <property type="protein sequence ID" value="AMU96268.1"/>
    <property type="molecule type" value="Genomic_DNA"/>
</dbReference>
<dbReference type="AlphaFoldDB" id="A0A142W2J1"/>
<name>A0A142W2J1_9SPHN</name>
<dbReference type="KEGG" id="ster:AOA14_16830"/>